<comment type="subcellular location">
    <subcellularLocation>
        <location evidence="3">Cell membrane</location>
        <topology evidence="3">Multi-pass membrane protein</topology>
    </subcellularLocation>
</comment>
<feature type="transmembrane region" description="Helical" evidence="17">
    <location>
        <begin position="464"/>
        <end position="484"/>
    </location>
</feature>
<feature type="transmembrane region" description="Helical" evidence="17">
    <location>
        <begin position="245"/>
        <end position="265"/>
    </location>
</feature>
<keyword evidence="13 17" id="KW-0472">Membrane</keyword>
<dbReference type="PANTHER" id="PTHR13872:SF1">
    <property type="entry name" value="DOLICHYL-DIPHOSPHOOLIGOSACCHARIDE--PROTEIN GLYCOSYLTRANSFERASE SUBUNIT STT3B"/>
    <property type="match status" value="1"/>
</dbReference>
<dbReference type="AlphaFoldDB" id="A0A7C4S8F5"/>
<evidence type="ECO:0000256" key="7">
    <source>
        <dbReference type="ARBA" id="ARBA00022676"/>
    </source>
</evidence>
<keyword evidence="7" id="KW-0328">Glycosyltransferase</keyword>
<dbReference type="Pfam" id="PF02516">
    <property type="entry name" value="STT3"/>
    <property type="match status" value="1"/>
</dbReference>
<dbReference type="NCBIfam" id="TIGR04154">
    <property type="entry name" value="archaeo_STT3"/>
    <property type="match status" value="1"/>
</dbReference>
<sequence length="831" mass="94349">MKNFEKFCYVFILIAIIIGLYLRIVNPWNSVFVPWMDGARLSGNDPWYYFRLVETTLHNFPNRIWFDAFTNYPHGTYTHFGPFLVYLSAILAKIFNATTSVEIINVIAFIPAVAGSLLPIPVYIFASSIFNKRVGVIAALLVVIIPGQLMSRSVLSFNDHHIWEVIWQTMTFALFVYSIKKWDAPLNEILKNKKSFIYPILCGIFLALYILTWGPGFIAVLFVLVYVFIVYLLRDYLKVKTKNLTILSVVALLTAAVIYSPFSFAYPGLSTICYSPFQLLVLISSAVVIILFYLTENFVKKVYLRVNERVAFPLAIILITGVITAVISIISPDFLNYILSIIRVVQPTGGALTIAEVQPFFTMGGSFTLLPAWQNFSMTFFFAIPGMIYVLYKFLKEREKFYLFSLIWGFALLVALVGQNRFAYYFGVVSAVFAAVTLDAILTKFDFYEYLKTYLTKTKSKKKVSTTKVITSVLAVLLLFYPTFTQANTYSKYSVGGINQQWFEALMWMRNNTPDGDFYDGFYYELYKPVPPGDRYPYPEEVYSIISWWDYGHWITAIAHRIPVANPFQQGIGNKYNNVPGAAPFFTAFNESYADEIAKKLDVKYVVSDIEMATGKFYAMAVWAEGSLEKAHQIYYRGYGIVYQDINGNIGISLSGRIPMGAQPIMGMNIPSENYYETMEARLHIFDGDSLKHYRMVFESGAAAGYFGFLEMLHKLVYNNLYAGERINITTSGYVKIFERVEGAVVTGNASGEYVVAKVTIKTNQGRLFEYTQKVDVIDGKYTLILPYAQNTTYPTKPVEPYTIKCGDVTKSITLEDEDVVNGSVIHLDLT</sequence>
<comment type="catalytic activity">
    <reaction evidence="16">
        <text>an archaeal dolichyl phosphooligosaccharide + [protein]-L-asparagine = an archaeal dolichyl phosphate + a glycoprotein with the oligosaccharide chain attached by N-beta-D-glycosyl linkage to a protein L-asparagine.</text>
        <dbReference type="EC" id="2.4.99.21"/>
    </reaction>
</comment>
<evidence type="ECO:0000256" key="16">
    <source>
        <dbReference type="ARBA" id="ARBA00034066"/>
    </source>
</evidence>
<dbReference type="Gene3D" id="3.40.50.12610">
    <property type="match status" value="1"/>
</dbReference>
<evidence type="ECO:0000256" key="9">
    <source>
        <dbReference type="ARBA" id="ARBA00022692"/>
    </source>
</evidence>
<evidence type="ECO:0000256" key="10">
    <source>
        <dbReference type="ARBA" id="ARBA00022723"/>
    </source>
</evidence>
<feature type="transmembrane region" description="Helical" evidence="17">
    <location>
        <begin position="372"/>
        <end position="392"/>
    </location>
</feature>
<keyword evidence="9 17" id="KW-0812">Transmembrane</keyword>
<evidence type="ECO:0000256" key="13">
    <source>
        <dbReference type="ARBA" id="ARBA00023136"/>
    </source>
</evidence>
<dbReference type="PANTHER" id="PTHR13872">
    <property type="entry name" value="DOLICHYL-DIPHOSPHOOLIGOSACCHARIDE--PROTEIN GLYCOSYLTRANSFERASE SUBUNIT"/>
    <property type="match status" value="1"/>
</dbReference>
<comment type="cofactor">
    <cofactor evidence="1">
        <name>Mn(2+)</name>
        <dbReference type="ChEBI" id="CHEBI:29035"/>
    </cofactor>
</comment>
<dbReference type="EC" id="2.4.99.21" evidence="6"/>
<evidence type="ECO:0000313" key="21">
    <source>
        <dbReference type="EMBL" id="HGU59752.1"/>
    </source>
</evidence>
<keyword evidence="11" id="KW-0460">Magnesium</keyword>
<evidence type="ECO:0000256" key="11">
    <source>
        <dbReference type="ARBA" id="ARBA00022842"/>
    </source>
</evidence>
<keyword evidence="8 21" id="KW-0808">Transferase</keyword>
<feature type="transmembrane region" description="Helical" evidence="17">
    <location>
        <begin position="401"/>
        <end position="418"/>
    </location>
</feature>
<comment type="pathway">
    <text evidence="4">Protein modification; protein glycosylation.</text>
</comment>
<evidence type="ECO:0000256" key="14">
    <source>
        <dbReference type="ARBA" id="ARBA00023211"/>
    </source>
</evidence>
<keyword evidence="10" id="KW-0479">Metal-binding</keyword>
<dbReference type="InterPro" id="IPR048307">
    <property type="entry name" value="STT3_N"/>
</dbReference>
<feature type="transmembrane region" description="Helical" evidence="17">
    <location>
        <begin position="133"/>
        <end position="150"/>
    </location>
</feature>
<comment type="similarity">
    <text evidence="5">Belongs to the STT3 family.</text>
</comment>
<proteinExistence type="inferred from homology"/>
<evidence type="ECO:0000256" key="8">
    <source>
        <dbReference type="ARBA" id="ARBA00022679"/>
    </source>
</evidence>
<organism evidence="21">
    <name type="scientific">Geoglobus ahangari</name>
    <dbReference type="NCBI Taxonomy" id="113653"/>
    <lineage>
        <taxon>Archaea</taxon>
        <taxon>Methanobacteriati</taxon>
        <taxon>Methanobacteriota</taxon>
        <taxon>Archaeoglobi</taxon>
        <taxon>Archaeoglobales</taxon>
        <taxon>Archaeoglobaceae</taxon>
        <taxon>Geoglobus</taxon>
    </lineage>
</organism>
<evidence type="ECO:0000256" key="12">
    <source>
        <dbReference type="ARBA" id="ARBA00022989"/>
    </source>
</evidence>
<evidence type="ECO:0000256" key="1">
    <source>
        <dbReference type="ARBA" id="ARBA00001936"/>
    </source>
</evidence>
<keyword evidence="14" id="KW-0464">Manganese</keyword>
<dbReference type="InterPro" id="IPR054479">
    <property type="entry name" value="AglB-like_core"/>
</dbReference>
<evidence type="ECO:0000256" key="17">
    <source>
        <dbReference type="SAM" id="Phobius"/>
    </source>
</evidence>
<evidence type="ECO:0000256" key="2">
    <source>
        <dbReference type="ARBA" id="ARBA00001946"/>
    </source>
</evidence>
<dbReference type="EMBL" id="DTAK01000047">
    <property type="protein sequence ID" value="HGU59752.1"/>
    <property type="molecule type" value="Genomic_DNA"/>
</dbReference>
<evidence type="ECO:0000256" key="3">
    <source>
        <dbReference type="ARBA" id="ARBA00004651"/>
    </source>
</evidence>
<dbReference type="Pfam" id="PF18079">
    <property type="entry name" value="AglB_L1"/>
    <property type="match status" value="1"/>
</dbReference>
<dbReference type="Pfam" id="PF22627">
    <property type="entry name" value="AglB_core-like"/>
    <property type="match status" value="1"/>
</dbReference>
<gene>
    <name evidence="21" type="ORF">ENT89_06350</name>
</gene>
<feature type="domain" description="Archaeal glycosylation protein B peripheral" evidence="19">
    <location>
        <begin position="743"/>
        <end position="826"/>
    </location>
</feature>
<dbReference type="InterPro" id="IPR041154">
    <property type="entry name" value="AglB_P1"/>
</dbReference>
<evidence type="ECO:0000259" key="18">
    <source>
        <dbReference type="Pfam" id="PF02516"/>
    </source>
</evidence>
<comment type="cofactor">
    <cofactor evidence="2">
        <name>Mg(2+)</name>
        <dbReference type="ChEBI" id="CHEBI:18420"/>
    </cofactor>
</comment>
<dbReference type="InterPro" id="IPR003674">
    <property type="entry name" value="Oligo_trans_STT3"/>
</dbReference>
<comment type="caution">
    <text evidence="21">The sequence shown here is derived from an EMBL/GenBank/DDBJ whole genome shotgun (WGS) entry which is preliminary data.</text>
</comment>
<dbReference type="UniPathway" id="UPA00378"/>
<dbReference type="GO" id="GO:0046872">
    <property type="term" value="F:metal ion binding"/>
    <property type="evidence" value="ECO:0007669"/>
    <property type="project" value="UniProtKB-KW"/>
</dbReference>
<feature type="transmembrane region" description="Helical" evidence="17">
    <location>
        <begin position="162"/>
        <end position="179"/>
    </location>
</feature>
<feature type="transmembrane region" description="Helical" evidence="17">
    <location>
        <begin position="103"/>
        <end position="126"/>
    </location>
</feature>
<dbReference type="GO" id="GO:0005886">
    <property type="term" value="C:plasma membrane"/>
    <property type="evidence" value="ECO:0007669"/>
    <property type="project" value="UniProtKB-SubCell"/>
</dbReference>
<feature type="transmembrane region" description="Helical" evidence="17">
    <location>
        <begin position="311"/>
        <end position="330"/>
    </location>
</feature>
<evidence type="ECO:0000256" key="15">
    <source>
        <dbReference type="ARBA" id="ARBA00030679"/>
    </source>
</evidence>
<feature type="domain" description="Oligosaccharyl transferase STT3 N-terminal" evidence="18">
    <location>
        <begin position="14"/>
        <end position="412"/>
    </location>
</feature>
<evidence type="ECO:0000256" key="6">
    <source>
        <dbReference type="ARBA" id="ARBA00012602"/>
    </source>
</evidence>
<reference evidence="21" key="1">
    <citation type="journal article" date="2020" name="mSystems">
        <title>Genome- and Community-Level Interaction Insights into Carbon Utilization and Element Cycling Functions of Hydrothermarchaeota in Hydrothermal Sediment.</title>
        <authorList>
            <person name="Zhou Z."/>
            <person name="Liu Y."/>
            <person name="Xu W."/>
            <person name="Pan J."/>
            <person name="Luo Z.H."/>
            <person name="Li M."/>
        </authorList>
    </citation>
    <scope>NUCLEOTIDE SEQUENCE [LARGE SCALE GENOMIC DNA]</scope>
    <source>
        <strain evidence="21">SpSt-62</strain>
    </source>
</reference>
<dbReference type="Gene3D" id="2.60.40.3390">
    <property type="match status" value="1"/>
</dbReference>
<feature type="transmembrane region" description="Helical" evidence="17">
    <location>
        <begin position="424"/>
        <end position="443"/>
    </location>
</feature>
<protein>
    <recommendedName>
        <fullName evidence="6">dolichyl-phosphooligosaccharide-protein glycotransferase</fullName>
        <ecNumber evidence="6">2.4.99.21</ecNumber>
    </recommendedName>
    <alternativeName>
        <fullName evidence="15">Oligosaccharyl transferase</fullName>
    </alternativeName>
</protein>
<dbReference type="InterPro" id="IPR026410">
    <property type="entry name" value="OlisacTrfase_arch"/>
</dbReference>
<evidence type="ECO:0000256" key="4">
    <source>
        <dbReference type="ARBA" id="ARBA00004922"/>
    </source>
</evidence>
<keyword evidence="12 17" id="KW-1133">Transmembrane helix</keyword>
<evidence type="ECO:0000259" key="19">
    <source>
        <dbReference type="Pfam" id="PF18079"/>
    </source>
</evidence>
<feature type="transmembrane region" description="Helical" evidence="17">
    <location>
        <begin position="195"/>
        <end position="211"/>
    </location>
</feature>
<feature type="domain" description="AglB-like core" evidence="20">
    <location>
        <begin position="500"/>
        <end position="613"/>
    </location>
</feature>
<evidence type="ECO:0000259" key="20">
    <source>
        <dbReference type="Pfam" id="PF22627"/>
    </source>
</evidence>
<name>A0A7C4S8F5_9EURY</name>
<evidence type="ECO:0000256" key="5">
    <source>
        <dbReference type="ARBA" id="ARBA00010810"/>
    </source>
</evidence>
<feature type="transmembrane region" description="Helical" evidence="17">
    <location>
        <begin position="7"/>
        <end position="25"/>
    </location>
</feature>
<feature type="transmembrane region" description="Helical" evidence="17">
    <location>
        <begin position="277"/>
        <end position="299"/>
    </location>
</feature>
<accession>A0A7C4S8F5</accession>
<dbReference type="GO" id="GO:0004576">
    <property type="term" value="F:oligosaccharyl transferase activity"/>
    <property type="evidence" value="ECO:0007669"/>
    <property type="project" value="InterPro"/>
</dbReference>